<feature type="transmembrane region" description="Helical" evidence="8">
    <location>
        <begin position="487"/>
        <end position="511"/>
    </location>
</feature>
<evidence type="ECO:0000313" key="11">
    <source>
        <dbReference type="RefSeq" id="XP_017781399.1"/>
    </source>
</evidence>
<dbReference type="Gene3D" id="1.10.10.1180">
    <property type="entry name" value="MAN1, winged-helix domain"/>
    <property type="match status" value="1"/>
</dbReference>
<keyword evidence="10" id="KW-1185">Reference proteome</keyword>
<proteinExistence type="predicted"/>
<evidence type="ECO:0000256" key="6">
    <source>
        <dbReference type="ARBA" id="ARBA00023242"/>
    </source>
</evidence>
<dbReference type="Pfam" id="PF09402">
    <property type="entry name" value="MSC"/>
    <property type="match status" value="1"/>
</dbReference>
<dbReference type="PANTHER" id="PTHR13428:SF12">
    <property type="entry name" value="INNER NUCLEAR MEMBRANE PROTEIN MAN1"/>
    <property type="match status" value="1"/>
</dbReference>
<feature type="domain" description="LEM" evidence="9">
    <location>
        <begin position="1"/>
        <end position="45"/>
    </location>
</feature>
<dbReference type="RefSeq" id="XP_017781399.1">
    <property type="nucleotide sequence ID" value="XM_017925910.1"/>
</dbReference>
<dbReference type="Proteomes" id="UP000695000">
    <property type="component" value="Unplaced"/>
</dbReference>
<evidence type="ECO:0000313" key="12">
    <source>
        <dbReference type="RefSeq" id="XP_017781400.1"/>
    </source>
</evidence>
<dbReference type="Gene3D" id="3.30.70.330">
    <property type="match status" value="1"/>
</dbReference>
<dbReference type="InterPro" id="IPR003887">
    <property type="entry name" value="LEM_dom"/>
</dbReference>
<evidence type="ECO:0000256" key="3">
    <source>
        <dbReference type="ARBA" id="ARBA00022692"/>
    </source>
</evidence>
<evidence type="ECO:0000256" key="8">
    <source>
        <dbReference type="SAM" id="Phobius"/>
    </source>
</evidence>
<evidence type="ECO:0000256" key="2">
    <source>
        <dbReference type="ARBA" id="ARBA00022553"/>
    </source>
</evidence>
<comment type="subcellular location">
    <subcellularLocation>
        <location evidence="1">Nucleus inner membrane</location>
        <topology evidence="1">Multi-pass membrane protein</topology>
    </subcellularLocation>
</comment>
<dbReference type="SUPFAM" id="SSF63451">
    <property type="entry name" value="LEM domain"/>
    <property type="match status" value="1"/>
</dbReference>
<name>A0ABM1N3K0_NICVS</name>
<dbReference type="InterPro" id="IPR018996">
    <property type="entry name" value="Man1/Src1-like_C"/>
</dbReference>
<dbReference type="InterPro" id="IPR012677">
    <property type="entry name" value="Nucleotide-bd_a/b_plait_sf"/>
</dbReference>
<feature type="transmembrane region" description="Helical" evidence="8">
    <location>
        <begin position="310"/>
        <end position="333"/>
    </location>
</feature>
<keyword evidence="3 8" id="KW-0812">Transmembrane</keyword>
<evidence type="ECO:0000259" key="9">
    <source>
        <dbReference type="PROSITE" id="PS50954"/>
    </source>
</evidence>
<evidence type="ECO:0000313" key="10">
    <source>
        <dbReference type="Proteomes" id="UP000695000"/>
    </source>
</evidence>
<reference evidence="11 12" key="1">
    <citation type="submission" date="2025-05" db="UniProtKB">
        <authorList>
            <consortium name="RefSeq"/>
        </authorList>
    </citation>
    <scope>IDENTIFICATION</scope>
    <source>
        <tissue evidence="11 12">Whole Larva</tissue>
    </source>
</reference>
<keyword evidence="2" id="KW-0597">Phosphoprotein</keyword>
<dbReference type="Pfam" id="PF03020">
    <property type="entry name" value="LEM"/>
    <property type="match status" value="1"/>
</dbReference>
<evidence type="ECO:0000256" key="1">
    <source>
        <dbReference type="ARBA" id="ARBA00004473"/>
    </source>
</evidence>
<keyword evidence="5 8" id="KW-0472">Membrane</keyword>
<accession>A0ABM1N3K0</accession>
<protein>
    <submittedName>
        <fullName evidence="11 12">LEM protein 2</fullName>
    </submittedName>
</protein>
<feature type="compositionally biased region" description="Basic and acidic residues" evidence="7">
    <location>
        <begin position="112"/>
        <end position="122"/>
    </location>
</feature>
<organism evidence="10 12">
    <name type="scientific">Nicrophorus vespilloides</name>
    <name type="common">Boreal carrion beetle</name>
    <dbReference type="NCBI Taxonomy" id="110193"/>
    <lineage>
        <taxon>Eukaryota</taxon>
        <taxon>Metazoa</taxon>
        <taxon>Ecdysozoa</taxon>
        <taxon>Arthropoda</taxon>
        <taxon>Hexapoda</taxon>
        <taxon>Insecta</taxon>
        <taxon>Pterygota</taxon>
        <taxon>Neoptera</taxon>
        <taxon>Endopterygota</taxon>
        <taxon>Coleoptera</taxon>
        <taxon>Polyphaga</taxon>
        <taxon>Staphyliniformia</taxon>
        <taxon>Silphidae</taxon>
        <taxon>Nicrophorinae</taxon>
        <taxon>Nicrophorus</taxon>
    </lineage>
</organism>
<evidence type="ECO:0000256" key="5">
    <source>
        <dbReference type="ARBA" id="ARBA00023136"/>
    </source>
</evidence>
<dbReference type="SMART" id="SM00540">
    <property type="entry name" value="LEM"/>
    <property type="match status" value="1"/>
</dbReference>
<dbReference type="InterPro" id="IPR052277">
    <property type="entry name" value="INM_ESCRT-Associated"/>
</dbReference>
<feature type="region of interest" description="Disordered" evidence="7">
    <location>
        <begin position="101"/>
        <end position="144"/>
    </location>
</feature>
<sequence>MANVDEFTDSELRTKLIEYGFPVMPITGTTRKVMVKKLKLLMENKGKTNDRRSLAQFSSEEESDNDVKVIKKDKNRRATMAIVPPMQPPTIKNVKKILRSNDDEAPASKSTVFEERKTRSSKIEMSTTSKDNDTNSDSESEIVDTDYKKPVSRNVYIRKESPIKTSTYKYSSNSISSPVSDTLASRKYLSNRVSSYDASTSPKVDTSEKLNQIRSRLSLSNSVYDTSAYNPMESNDGTETPFLSNFTKRLSQLSSNKDDFNFKSDVIKESDANGSIPYNRSYLARNKPREYSREYHSTSEQSGSTKGGNYISFILVGAVMLFFLALTIVYWGMHSGGSNNTSAGLDLPLCKQLDENSRARENCVIEDDVQAAVDFYRVLQPKLTTRAISTICGDTELQPYMSEEEIITFIKDNYQSLDEFTITQDLSNFVILLFKNSFWGVTVLQKDGPEGSLLPIDSLDVVLRNKRNDFETYYAILNPSLPFQCNFYLILMTLLKTSSAIFGVAAVLWLCKKSYKYFKNYQKKKQEEIVLMVEKIIDILQSRASEEADNFLVINHIRDMILPIDNRKKMEKTWKKAVNFINENESRVRTEVQVVKGEPYEVWRWLGILNTSPARSKSWQGQAFETQEGSVNSLPCSPTPCLKIRGMVDDGDRNLHMIREAVLVKCAEQCKVLHCSVDSIAKCVYLKCAEQADAAIAYRNLHGWWFASELVTVKYIRLERYMQRFPDSPESGPPFLTAQPPSNMV</sequence>
<dbReference type="PANTHER" id="PTHR13428">
    <property type="entry name" value="INNER NUCLEAR MEMBRANE PROTEIN MAN1 LEM DOMAIN CONTAINING PROTEIN"/>
    <property type="match status" value="1"/>
</dbReference>
<dbReference type="RefSeq" id="XP_017781400.1">
    <property type="nucleotide sequence ID" value="XM_017925911.1"/>
</dbReference>
<dbReference type="InterPro" id="IPR011015">
    <property type="entry name" value="LEM/LEM-like_dom_sf"/>
</dbReference>
<feature type="region of interest" description="Disordered" evidence="7">
    <location>
        <begin position="48"/>
        <end position="67"/>
    </location>
</feature>
<dbReference type="CDD" id="cd12934">
    <property type="entry name" value="LEM"/>
    <property type="match status" value="1"/>
</dbReference>
<gene>
    <name evidence="11 12" type="primary">LOC108566156</name>
</gene>
<evidence type="ECO:0000256" key="4">
    <source>
        <dbReference type="ARBA" id="ARBA00022989"/>
    </source>
</evidence>
<feature type="compositionally biased region" description="Acidic residues" evidence="7">
    <location>
        <begin position="134"/>
        <end position="144"/>
    </location>
</feature>
<dbReference type="PROSITE" id="PS50954">
    <property type="entry name" value="LEM"/>
    <property type="match status" value="1"/>
</dbReference>
<dbReference type="Gene3D" id="1.10.720.40">
    <property type="match status" value="1"/>
</dbReference>
<keyword evidence="4 8" id="KW-1133">Transmembrane helix</keyword>
<dbReference type="GeneID" id="108566156"/>
<evidence type="ECO:0000256" key="7">
    <source>
        <dbReference type="SAM" id="MobiDB-lite"/>
    </source>
</evidence>
<keyword evidence="6" id="KW-0539">Nucleus</keyword>
<dbReference type="InterPro" id="IPR041885">
    <property type="entry name" value="MAN1_winged_helix_dom"/>
</dbReference>